<organism evidence="1 2">
    <name type="scientific">Anoxybacillus suryakundensis</name>
    <dbReference type="NCBI Taxonomy" id="1325335"/>
    <lineage>
        <taxon>Bacteria</taxon>
        <taxon>Bacillati</taxon>
        <taxon>Bacillota</taxon>
        <taxon>Bacilli</taxon>
        <taxon>Bacillales</taxon>
        <taxon>Anoxybacillaceae</taxon>
        <taxon>Anoxybacillus</taxon>
    </lineage>
</organism>
<evidence type="ECO:0008006" key="3">
    <source>
        <dbReference type="Google" id="ProtNLM"/>
    </source>
</evidence>
<name>A0A0K6GL75_9BACL</name>
<dbReference type="AlphaFoldDB" id="A0A0K6GL75"/>
<accession>A0A0K6GL75</accession>
<gene>
    <name evidence="1" type="ORF">Ga0061060_103226</name>
</gene>
<evidence type="ECO:0000313" key="2">
    <source>
        <dbReference type="Proteomes" id="UP000182738"/>
    </source>
</evidence>
<keyword evidence="2" id="KW-1185">Reference proteome</keyword>
<dbReference type="STRING" id="1325335.GCA_001418025_00710"/>
<proteinExistence type="predicted"/>
<dbReference type="OrthoDB" id="2968991at2"/>
<sequence length="110" mass="12488">MYNIFFSKDFLARQRHVQHICATLTTLSEGTELHVHTNKETYYNAQFVQLDTTSKTLTIIVDPFYEHGGKSMIINCRDIVAVEFPTEALVAAGEEQTTTIGTKKTEDEDE</sequence>
<evidence type="ECO:0000313" key="1">
    <source>
        <dbReference type="EMBL" id="CUA79402.1"/>
    </source>
</evidence>
<dbReference type="Proteomes" id="UP000182738">
    <property type="component" value="Unassembled WGS sequence"/>
</dbReference>
<reference evidence="2" key="1">
    <citation type="submission" date="2015-08" db="EMBL/GenBank/DDBJ databases">
        <authorList>
            <person name="Varghese N."/>
        </authorList>
    </citation>
    <scope>NUCLEOTIDE SEQUENCE [LARGE SCALE GENOMIC DNA]</scope>
    <source>
        <strain evidence="2">DSM 27374</strain>
    </source>
</reference>
<dbReference type="RefSeq" id="WP_055440571.1">
    <property type="nucleotide sequence ID" value="NZ_BAABDZ010000029.1"/>
</dbReference>
<protein>
    <recommendedName>
        <fullName evidence="3">YolD-like protein</fullName>
    </recommendedName>
</protein>
<dbReference type="EMBL" id="CYGZ01000003">
    <property type="protein sequence ID" value="CUA79402.1"/>
    <property type="molecule type" value="Genomic_DNA"/>
</dbReference>